<feature type="compositionally biased region" description="Basic residues" evidence="3">
    <location>
        <begin position="411"/>
        <end position="423"/>
    </location>
</feature>
<feature type="region of interest" description="Disordered" evidence="3">
    <location>
        <begin position="1325"/>
        <end position="1348"/>
    </location>
</feature>
<comment type="caution">
    <text evidence="6">The sequence shown here is derived from an EMBL/GenBank/DDBJ whole genome shotgun (WGS) entry which is preliminary data.</text>
</comment>
<proteinExistence type="predicted"/>
<feature type="compositionally biased region" description="Pro residues" evidence="3">
    <location>
        <begin position="2245"/>
        <end position="2285"/>
    </location>
</feature>
<dbReference type="InterPro" id="IPR014768">
    <property type="entry name" value="GBD/FH3_dom"/>
</dbReference>
<evidence type="ECO:0000313" key="7">
    <source>
        <dbReference type="Proteomes" id="UP000593567"/>
    </source>
</evidence>
<dbReference type="PANTHER" id="PTHR45920">
    <property type="entry name" value="FORMIN HOMOLOGY 2 DOMAIN CONTAINING, ISOFORM I"/>
    <property type="match status" value="1"/>
</dbReference>
<dbReference type="GO" id="GO:0030866">
    <property type="term" value="P:cortical actin cytoskeleton organization"/>
    <property type="evidence" value="ECO:0007669"/>
    <property type="project" value="TreeGrafter"/>
</dbReference>
<dbReference type="InterPro" id="IPR016024">
    <property type="entry name" value="ARM-type_fold"/>
</dbReference>
<feature type="region of interest" description="Disordered" evidence="3">
    <location>
        <begin position="147"/>
        <end position="172"/>
    </location>
</feature>
<reference evidence="6" key="1">
    <citation type="submission" date="2020-06" db="EMBL/GenBank/DDBJ databases">
        <title>Draft genome of Bugula neritina, a colonial animal packing powerful symbionts and potential medicines.</title>
        <authorList>
            <person name="Rayko M."/>
        </authorList>
    </citation>
    <scope>NUCLEOTIDE SEQUENCE [LARGE SCALE GENOMIC DNA]</scope>
    <source>
        <strain evidence="6">Kwan_BN1</strain>
    </source>
</reference>
<feature type="compositionally biased region" description="Basic and acidic residues" evidence="3">
    <location>
        <begin position="1496"/>
        <end position="1508"/>
    </location>
</feature>
<feature type="region of interest" description="Disordered" evidence="3">
    <location>
        <begin position="2175"/>
        <end position="2199"/>
    </location>
</feature>
<keyword evidence="1" id="KW-0009">Actin-binding</keyword>
<evidence type="ECO:0000256" key="3">
    <source>
        <dbReference type="SAM" id="MobiDB-lite"/>
    </source>
</evidence>
<evidence type="ECO:0000256" key="1">
    <source>
        <dbReference type="ARBA" id="ARBA00023203"/>
    </source>
</evidence>
<feature type="region of interest" description="Disordered" evidence="3">
    <location>
        <begin position="213"/>
        <end position="517"/>
    </location>
</feature>
<feature type="compositionally biased region" description="Basic residues" evidence="3">
    <location>
        <begin position="1720"/>
        <end position="1730"/>
    </location>
</feature>
<dbReference type="InterPro" id="IPR015425">
    <property type="entry name" value="FH2_Formin"/>
</dbReference>
<evidence type="ECO:0000313" key="6">
    <source>
        <dbReference type="EMBL" id="KAF6019240.1"/>
    </source>
</evidence>
<dbReference type="InterPro" id="IPR042201">
    <property type="entry name" value="FH2_Formin_sf"/>
</dbReference>
<dbReference type="OrthoDB" id="9806920at2759"/>
<dbReference type="EMBL" id="VXIV02003247">
    <property type="protein sequence ID" value="KAF6019240.1"/>
    <property type="molecule type" value="Genomic_DNA"/>
</dbReference>
<feature type="compositionally biased region" description="Low complexity" evidence="3">
    <location>
        <begin position="2753"/>
        <end position="2764"/>
    </location>
</feature>
<dbReference type="SMART" id="SM00498">
    <property type="entry name" value="FH2"/>
    <property type="match status" value="1"/>
</dbReference>
<feature type="compositionally biased region" description="Basic and acidic residues" evidence="3">
    <location>
        <begin position="286"/>
        <end position="295"/>
    </location>
</feature>
<dbReference type="SUPFAM" id="SSF48371">
    <property type="entry name" value="ARM repeat"/>
    <property type="match status" value="1"/>
</dbReference>
<organism evidence="6 7">
    <name type="scientific">Bugula neritina</name>
    <name type="common">Brown bryozoan</name>
    <name type="synonym">Sertularia neritina</name>
    <dbReference type="NCBI Taxonomy" id="10212"/>
    <lineage>
        <taxon>Eukaryota</taxon>
        <taxon>Metazoa</taxon>
        <taxon>Spiralia</taxon>
        <taxon>Lophotrochozoa</taxon>
        <taxon>Bryozoa</taxon>
        <taxon>Gymnolaemata</taxon>
        <taxon>Cheilostomatida</taxon>
        <taxon>Flustrina</taxon>
        <taxon>Buguloidea</taxon>
        <taxon>Bugulidae</taxon>
        <taxon>Bugula</taxon>
    </lineage>
</organism>
<feature type="region of interest" description="Disordered" evidence="3">
    <location>
        <begin position="2731"/>
        <end position="2777"/>
    </location>
</feature>
<dbReference type="InterPro" id="IPR056771">
    <property type="entry name" value="FH3_FHOD1-3-like"/>
</dbReference>
<dbReference type="Gene3D" id="1.20.58.2220">
    <property type="entry name" value="Formin, FH2 domain"/>
    <property type="match status" value="1"/>
</dbReference>
<feature type="region of interest" description="Disordered" evidence="3">
    <location>
        <begin position="2242"/>
        <end position="2292"/>
    </location>
</feature>
<feature type="compositionally biased region" description="Basic and acidic residues" evidence="3">
    <location>
        <begin position="2766"/>
        <end position="2776"/>
    </location>
</feature>
<feature type="compositionally biased region" description="Basic and acidic residues" evidence="3">
    <location>
        <begin position="1336"/>
        <end position="1348"/>
    </location>
</feature>
<feature type="compositionally biased region" description="Basic and acidic residues" evidence="3">
    <location>
        <begin position="1415"/>
        <end position="1469"/>
    </location>
</feature>
<feature type="region of interest" description="Disordered" evidence="3">
    <location>
        <begin position="1415"/>
        <end position="1548"/>
    </location>
</feature>
<dbReference type="PROSITE" id="PS51232">
    <property type="entry name" value="GBD_FH3"/>
    <property type="match status" value="1"/>
</dbReference>
<feature type="domain" description="GBD/FH3" evidence="4">
    <location>
        <begin position="1768"/>
        <end position="2132"/>
    </location>
</feature>
<dbReference type="GO" id="GO:0005737">
    <property type="term" value="C:cytoplasm"/>
    <property type="evidence" value="ECO:0007669"/>
    <property type="project" value="TreeGrafter"/>
</dbReference>
<evidence type="ECO:0008006" key="8">
    <source>
        <dbReference type="Google" id="ProtNLM"/>
    </source>
</evidence>
<feature type="compositionally biased region" description="Basic residues" evidence="3">
    <location>
        <begin position="350"/>
        <end position="360"/>
    </location>
</feature>
<dbReference type="SUPFAM" id="SSF101447">
    <property type="entry name" value="Formin homology 2 domain (FH2 domain)"/>
    <property type="match status" value="1"/>
</dbReference>
<feature type="compositionally biased region" description="Polar residues" evidence="3">
    <location>
        <begin position="2176"/>
        <end position="2199"/>
    </location>
</feature>
<dbReference type="PROSITE" id="PS51444">
    <property type="entry name" value="FH2"/>
    <property type="match status" value="1"/>
</dbReference>
<dbReference type="Pfam" id="PF02181">
    <property type="entry name" value="FH2"/>
    <property type="match status" value="1"/>
</dbReference>
<feature type="compositionally biased region" description="Polar residues" evidence="3">
    <location>
        <begin position="368"/>
        <end position="377"/>
    </location>
</feature>
<feature type="region of interest" description="Disordered" evidence="3">
    <location>
        <begin position="594"/>
        <end position="620"/>
    </location>
</feature>
<evidence type="ECO:0000259" key="5">
    <source>
        <dbReference type="PROSITE" id="PS51444"/>
    </source>
</evidence>
<keyword evidence="7" id="KW-1185">Reference proteome</keyword>
<feature type="compositionally biased region" description="Polar residues" evidence="3">
    <location>
        <begin position="1537"/>
        <end position="1548"/>
    </location>
</feature>
<evidence type="ECO:0000256" key="2">
    <source>
        <dbReference type="SAM" id="Coils"/>
    </source>
</evidence>
<protein>
    <recommendedName>
        <fullName evidence="8">FH1/FH2 domain-containing protein 3</fullName>
    </recommendedName>
</protein>
<dbReference type="Proteomes" id="UP000593567">
    <property type="component" value="Unassembled WGS sequence"/>
</dbReference>
<feature type="region of interest" description="Disordered" evidence="3">
    <location>
        <begin position="2144"/>
        <end position="2163"/>
    </location>
</feature>
<feature type="compositionally biased region" description="Basic and acidic residues" evidence="3">
    <location>
        <begin position="490"/>
        <end position="500"/>
    </location>
</feature>
<feature type="compositionally biased region" description="Low complexity" evidence="3">
    <location>
        <begin position="1470"/>
        <end position="1479"/>
    </location>
</feature>
<dbReference type="InterPro" id="IPR011989">
    <property type="entry name" value="ARM-like"/>
</dbReference>
<feature type="region of interest" description="Disordered" evidence="3">
    <location>
        <begin position="2684"/>
        <end position="2708"/>
    </location>
</feature>
<feature type="region of interest" description="Disordered" evidence="3">
    <location>
        <begin position="29"/>
        <end position="110"/>
    </location>
</feature>
<dbReference type="Pfam" id="PF24959">
    <property type="entry name" value="FH3_FHOD1-3"/>
    <property type="match status" value="1"/>
</dbReference>
<feature type="compositionally biased region" description="Low complexity" evidence="3">
    <location>
        <begin position="80"/>
        <end position="110"/>
    </location>
</feature>
<evidence type="ECO:0000259" key="4">
    <source>
        <dbReference type="PROSITE" id="PS51232"/>
    </source>
</evidence>
<keyword evidence="2" id="KW-0175">Coiled coil</keyword>
<feature type="compositionally biased region" description="Basic and acidic residues" evidence="3">
    <location>
        <begin position="378"/>
        <end position="393"/>
    </location>
</feature>
<feature type="compositionally biased region" description="Polar residues" evidence="3">
    <location>
        <begin position="38"/>
        <end position="51"/>
    </location>
</feature>
<name>A0A7J7IZD4_BUGNE</name>
<feature type="compositionally biased region" description="Polar residues" evidence="3">
    <location>
        <begin position="155"/>
        <end position="171"/>
    </location>
</feature>
<feature type="compositionally biased region" description="Polar residues" evidence="3">
    <location>
        <begin position="501"/>
        <end position="516"/>
    </location>
</feature>
<dbReference type="Gene3D" id="1.25.10.10">
    <property type="entry name" value="Leucine-rich Repeat Variant"/>
    <property type="match status" value="1"/>
</dbReference>
<dbReference type="GO" id="GO:0005856">
    <property type="term" value="C:cytoskeleton"/>
    <property type="evidence" value="ECO:0007669"/>
    <property type="project" value="TreeGrafter"/>
</dbReference>
<dbReference type="GO" id="GO:0051015">
    <property type="term" value="F:actin filament binding"/>
    <property type="evidence" value="ECO:0007669"/>
    <property type="project" value="TreeGrafter"/>
</dbReference>
<feature type="coiled-coil region" evidence="2">
    <location>
        <begin position="2566"/>
        <end position="2593"/>
    </location>
</feature>
<feature type="region of interest" description="Disordered" evidence="3">
    <location>
        <begin position="1706"/>
        <end position="1730"/>
    </location>
</feature>
<accession>A0A7J7IZD4</accession>
<dbReference type="PANTHER" id="PTHR45920:SF4">
    <property type="entry name" value="FORMIN HOMOLOGY 2 DOMAIN CONTAINING, ISOFORM I"/>
    <property type="match status" value="1"/>
</dbReference>
<sequence>MSYYRSGNYNLAGFGSNRNSYGSPASYGTGGTYTPTSRSNDATVRTGSYTSYKDDKNRGSTPVRDFAKYSAGSLERSYHGGSSSRLQRSSSMLGSRNSMERYSSGGSLGRSASLSGYVSDYGGISARSSNSGYNTLRYGNRAFERESSVDRPTNMGASYSRESSVEPSYTPSKYIGNRAMSIERDTGIYSRGPSRSREYSSLRLGRAIDTTNLRRSVSRNDEPSLYHSSRKSSTDYGTTGIGGDTTTHKADIQTYKRTPNLSKFSRRINGSGLNSDVDTAAESDTNDSRLVDRRSATKSPPLPTKSRPERYRLSNVIVNTTPATNPIPPQTREKIKAYVDSDLDTENERHMRRRSYSRYRHAAEDSTGENTSSVNLSRDQRRSALREKTERKSGTAAVTTEQKSEREHKSERVRRHHVRRRRYYNLSDSSSDDEPIKVSNRPKLTSIRAPSSDREDLSHSNQLFSANGKVDKPDQNIAHSTSAAPGLGRPQDDNSHDSSRLSEIQKPSTNKLTSNPVVEESIAKVKAWQEKIPGDTDHKGKITPELDVIKSNGQHDQLATFCDDNQSDSSDSILNEGSNKVGCRVIKKRSREDLLSSSSGSSRRRKKESAKPVDKGFRKSPLNKSDTLGIKCYYNGVDVTNEVNHSLSAENGNIAENLHQILPTVVKDEYEFSSCGILEAEVRDMPTNSQVVLSESLQACSRSSSMLDLDTCGTSEEKNLQKGSLNRTMAQSSTTLDQHSDSHAFMTKSLPLFPTDFQDCNVLEKLNSSIQSLADQINAAGEGDDDSIYEVADDTMPVKTAVSDFSSVENLSNSGYATPEMFFVDKQDEITNFEDVNQFEPNNINTLQPINVNCKYREAEEHQEDVWECGVVDMNNMSTGSENMCVYKTHATILLENDFQIKPSAVQIQYATLKMQVEAESVEESVKDISNHVDSMSPVQGDIADNIVVSKGFDKEEKCMLNENDSILEVLNTSEERAMTNTNSNQLKSFLSDASSLVDGGMDLIAEKKELIDEGEVAVANESGRCDHTFHCDVVENDIQEPLNDCQMLSSITSADTGETFLQDADNNKPTTVLFDNNLICNINSDSTSHVMYHSAPRELDHPLWNAWTWNIGRAVKRYVSITEKKSDRTQVAVQQKLLSWSSIDELAKVELVKIDWHMKVTAPPSVTTALKLRYDTCQRFSVDVFNCGELWKEGDICEEYTPLHQVSKPKIFSRATELPRQPRIRYDHTHVNIVEVFGAGIESNSLLLPSLLDYRYAIKYADILEEQTTLPKGMAVEYFLSVSLPKVMTLKGQSTRIYHKPLLNWVYKHQVKVYEAAAIIDSKSDRKTSNSSKNNSEKKAEKKPIIENEPKVSRVQAIMEKAKADAQKLLKQNIVQLTKPLKLGANQVKSKGKSVASAENVQSSFHNFQKIDDSQVETVSKDQQREEKKKLKLETVEKEVEEKAKKRELERQRAAEERRKRDAEREAQKAAVRAAAQQKLKEKFELNNDSNVKVKPVENRKNKEIEKTSSTSHQMTHEKNNARIPAKVSVKDPKVSLSTPNNGANTNTEEVNIIDSQNTKNLRLQSKHSPLHRMAQSSPDLLKRISPFKEKFPPETDNQAEYGYVALQSSDDESSMADSWTSDYNYDSDNSSTPSFVKPHMYRPSSKWELGGETILEEKVYESPADKTRSLPRSTDSFSQKSLDLSRWNSSDRLKSLCKGIDLSQTTDDEESKSQSLPRSKHRKDSRAHHRTKPWINVCKTIVATKGCITINELIDICEKRKAHFTSRQDQEFQGFESVDELLECMGISTEKLQDCAMTLQKHRGTSKHGVYVNSDNLTDLTNRLCLSMKACILLELLEGARDRELRRMTLSLKHLFQEEAEFVRELIEVDGLRWLTKSDAMKGDQHYQISILKAFGQVLTYPFGMAAVTNDPSLMKWMYFRTSSVFRLVVRSSLMLLLVFAEYASANASLLYAAICEVDLDKEVFPFNNLVDILDQDNDDAELCSLVLALLNMVVVSLPPTTFAMAKQTLEQQDMIVLITRLDAQKKKEQELAKHLARCMEIFGWESKKVSHESAQPTPLSGNDVAAEVSALKSLSDSGYGTWKDSDNDALSVSGNLNNARWRKYAMANKKLQAQEDIIEPAIATPVAAVSPGVVSSIANQLTSQPEPNATQNTDNGFQRSETVSTIKDKITQMKVTQDTSRPLKQSHQPTQSLKTNESWDKLEISARLRQLRIKDIDFTDLDDDDDIDVFLPQVMVSSVPGVAPPPPPPLGVPPPPPGMPPPPPPGIPPPPPPGIPPPPPSASPLTNHTSSLSNVIISNKPKTLRLHWKEVNSKIANPNVRLKINGTIWQKIKPSSIELAKFGSLFGNKLSDNKVKEKEKPSDSARRFITALDSKRSNAINIALTKLPPPRAVRAAILNMDSTIINREGVEKLLMTMIPSQAEIQSIVEATQANPDKELGAAESFLMTMSSIPELLPRLYLWTFKLDCGQREQEIAEPLFDLKVGIEAVEKSRTFQHVLSTLRSIGSILNGVQCHGFDISYLSKVPEVKDTQRKQSLLFHLCDSILDLYPDTTDLHTEFSSLARCSREDFDELEEKLKSLESDCKQAMENLRVIAMHNSHHAQNIQKSLPEFLMQSAERICVLKTIYSRMLNRYHKLLLYLGISPAACKNLKVQQFCKTVSGFSLEYKVMRERILYQRALQTKKAREKQQRSQQQRKAIVDTKNIGKSTSEVSRAEDKLHSLLKDGYASDSSLKGSKTKKRMTIDQSLMKFSAASSGNKSSSGKKEKTRKPDDLEMVLEAPNVTTLNSRRHNKSRRVLRSESLRSCEGHRAFYLFRIKTLTNIESTYYENRLPNARPRLT</sequence>
<feature type="domain" description="FH2" evidence="5">
    <location>
        <begin position="2296"/>
        <end position="2696"/>
    </location>
</feature>
<gene>
    <name evidence="6" type="ORF">EB796_022443</name>
</gene>